<organism evidence="2 3">
    <name type="scientific">Penicillium desertorum</name>
    <dbReference type="NCBI Taxonomy" id="1303715"/>
    <lineage>
        <taxon>Eukaryota</taxon>
        <taxon>Fungi</taxon>
        <taxon>Dikarya</taxon>
        <taxon>Ascomycota</taxon>
        <taxon>Pezizomycotina</taxon>
        <taxon>Eurotiomycetes</taxon>
        <taxon>Eurotiomycetidae</taxon>
        <taxon>Eurotiales</taxon>
        <taxon>Aspergillaceae</taxon>
        <taxon>Penicillium</taxon>
    </lineage>
</organism>
<dbReference type="AlphaFoldDB" id="A0A9W9WQ44"/>
<reference evidence="2" key="1">
    <citation type="submission" date="2022-12" db="EMBL/GenBank/DDBJ databases">
        <authorList>
            <person name="Petersen C."/>
        </authorList>
    </citation>
    <scope>NUCLEOTIDE SEQUENCE</scope>
    <source>
        <strain evidence="2">IBT 17660</strain>
    </source>
</reference>
<evidence type="ECO:0000313" key="2">
    <source>
        <dbReference type="EMBL" id="KAJ5471197.1"/>
    </source>
</evidence>
<proteinExistence type="predicted"/>
<evidence type="ECO:0000313" key="3">
    <source>
        <dbReference type="Proteomes" id="UP001147760"/>
    </source>
</evidence>
<comment type="caution">
    <text evidence="2">The sequence shown here is derived from an EMBL/GenBank/DDBJ whole genome shotgun (WGS) entry which is preliminary data.</text>
</comment>
<dbReference type="Proteomes" id="UP001147760">
    <property type="component" value="Unassembled WGS sequence"/>
</dbReference>
<sequence length="62" mass="6774">MHGGKSGLAAEDLVARSNPQRSSTKRARFQSCVNLHRDCHSACVQRVTLGYSRACITTNPTK</sequence>
<dbReference type="EMBL" id="JAPWDO010000005">
    <property type="protein sequence ID" value="KAJ5471197.1"/>
    <property type="molecule type" value="Genomic_DNA"/>
</dbReference>
<name>A0A9W9WQ44_9EURO</name>
<accession>A0A9W9WQ44</accession>
<protein>
    <submittedName>
        <fullName evidence="2">Uncharacterized protein</fullName>
    </submittedName>
</protein>
<reference evidence="2" key="2">
    <citation type="journal article" date="2023" name="IMA Fungus">
        <title>Comparative genomic study of the Penicillium genus elucidates a diverse pangenome and 15 lateral gene transfer events.</title>
        <authorList>
            <person name="Petersen C."/>
            <person name="Sorensen T."/>
            <person name="Nielsen M.R."/>
            <person name="Sondergaard T.E."/>
            <person name="Sorensen J.L."/>
            <person name="Fitzpatrick D.A."/>
            <person name="Frisvad J.C."/>
            <person name="Nielsen K.L."/>
        </authorList>
    </citation>
    <scope>NUCLEOTIDE SEQUENCE</scope>
    <source>
        <strain evidence="2">IBT 17660</strain>
    </source>
</reference>
<feature type="region of interest" description="Disordered" evidence="1">
    <location>
        <begin position="1"/>
        <end position="25"/>
    </location>
</feature>
<evidence type="ECO:0000256" key="1">
    <source>
        <dbReference type="SAM" id="MobiDB-lite"/>
    </source>
</evidence>
<keyword evidence="3" id="KW-1185">Reference proteome</keyword>
<gene>
    <name evidence="2" type="ORF">N7530_008554</name>
</gene>